<proteinExistence type="predicted"/>
<name>A0ABR2HAH9_9EUKA</name>
<evidence type="ECO:0008006" key="5">
    <source>
        <dbReference type="Google" id="ProtNLM"/>
    </source>
</evidence>
<dbReference type="PANTHER" id="PTHR24198">
    <property type="entry name" value="ANKYRIN REPEAT AND PROTEIN KINASE DOMAIN-CONTAINING PROTEIN"/>
    <property type="match status" value="1"/>
</dbReference>
<evidence type="ECO:0000313" key="4">
    <source>
        <dbReference type="Proteomes" id="UP001470230"/>
    </source>
</evidence>
<dbReference type="Pfam" id="PF12796">
    <property type="entry name" value="Ank_2"/>
    <property type="match status" value="4"/>
</dbReference>
<dbReference type="Pfam" id="PF00023">
    <property type="entry name" value="Ank"/>
    <property type="match status" value="1"/>
</dbReference>
<organism evidence="3 4">
    <name type="scientific">Tritrichomonas musculus</name>
    <dbReference type="NCBI Taxonomy" id="1915356"/>
    <lineage>
        <taxon>Eukaryota</taxon>
        <taxon>Metamonada</taxon>
        <taxon>Parabasalia</taxon>
        <taxon>Tritrichomonadida</taxon>
        <taxon>Tritrichomonadidae</taxon>
        <taxon>Tritrichomonas</taxon>
    </lineage>
</organism>
<accession>A0ABR2HAH9</accession>
<dbReference type="Proteomes" id="UP001470230">
    <property type="component" value="Unassembled WGS sequence"/>
</dbReference>
<dbReference type="EMBL" id="JAPFFF010000037">
    <property type="protein sequence ID" value="KAK8842911.1"/>
    <property type="molecule type" value="Genomic_DNA"/>
</dbReference>
<evidence type="ECO:0000256" key="2">
    <source>
        <dbReference type="ARBA" id="ARBA00023043"/>
    </source>
</evidence>
<dbReference type="PANTHER" id="PTHR24198:SF165">
    <property type="entry name" value="ANKYRIN REPEAT-CONTAINING PROTEIN-RELATED"/>
    <property type="match status" value="1"/>
</dbReference>
<evidence type="ECO:0000313" key="3">
    <source>
        <dbReference type="EMBL" id="KAK8842911.1"/>
    </source>
</evidence>
<dbReference type="SMART" id="SM00248">
    <property type="entry name" value="ANK"/>
    <property type="match status" value="13"/>
</dbReference>
<keyword evidence="4" id="KW-1185">Reference proteome</keyword>
<gene>
    <name evidence="3" type="ORF">M9Y10_025777</name>
</gene>
<keyword evidence="1" id="KW-0677">Repeat</keyword>
<dbReference type="InterPro" id="IPR002110">
    <property type="entry name" value="Ankyrin_rpt"/>
</dbReference>
<dbReference type="InterPro" id="IPR036770">
    <property type="entry name" value="Ankyrin_rpt-contain_sf"/>
</dbReference>
<reference evidence="3 4" key="1">
    <citation type="submission" date="2024-04" db="EMBL/GenBank/DDBJ databases">
        <title>Tritrichomonas musculus Genome.</title>
        <authorList>
            <person name="Alves-Ferreira E."/>
            <person name="Grigg M."/>
            <person name="Lorenzi H."/>
            <person name="Galac M."/>
        </authorList>
    </citation>
    <scope>NUCLEOTIDE SEQUENCE [LARGE SCALE GENOMIC DNA]</scope>
    <source>
        <strain evidence="3 4">EAF2021</strain>
    </source>
</reference>
<dbReference type="SUPFAM" id="SSF48403">
    <property type="entry name" value="Ankyrin repeat"/>
    <property type="match status" value="3"/>
</dbReference>
<comment type="caution">
    <text evidence="3">The sequence shown here is derived from an EMBL/GenBank/DDBJ whole genome shotgun (WGS) entry which is preliminary data.</text>
</comment>
<keyword evidence="2" id="KW-0040">ANK repeat</keyword>
<protein>
    <recommendedName>
        <fullName evidence="5">Ankyrin</fullName>
    </recommendedName>
</protein>
<sequence>MNVQDYLTNKKEIQQKLIDLLKNDDEYSTSMTDFIKFLDDQQIREDENEFRAFLHLFLSISNNFHRFRGFFKKIEEILLIFKDELKKYFTNFEMFTFFNSNKKIILFLFNSGLIEFDDIILHNILKEEKMSFKYYLYPEIKNYIDESKQKEIETKLISEDSEFFDNFKEKQQKGENDSYICELIRNDYIDEFVGYTNKTNFKLSSEIKPSIFETNLFLINNKLTLIDYAAFYGSIQIFQYLKMNNATIKPLVWNCAIHSLNAEMFHLIEELRVDLPNNSFDNILISAIECHHNEMVDYLLENKYSCENEILIQESIRCYNYYYLPNEIDIRYFSLLCENDYYYIVTQMLSQKLIGYNANFGFRSSDLSYFTSSLNISIINNNYNLASFLFKSKYTGPNMDITFLNLPNKEIICNGIFFAITHNRIKILKLLLTNGKFDINCIRIIKNKLNNGSFNFVKDTAIRFAIKEENIEMVKLIISLPEFDINCGSNTINCSNLNDILYFSTPLHDAIFNENEKIIELLLSIKNININQKYINANTNDISKETPLFIAIKQQNIKIIRMLLIHSNINVNKKSFNKTGDNEYKETPLYQAIKKQNIEIVKILLEHPNIDINKKSVVSTITATSKSITKETVLHLAVKLQNKDILELLLKHPEINVNMKIVNKMNPNINNKKAKKIKSKNTGLNMAIFDGNNEIISLLLNSKNIDINSKGTCFIQQTKYEWTPLAISIYKNQKENIEYLINQKNIDVNSEIAISNDSIQEKMSPLYMAIDNGNEATVKLLIEHQKINLNFVSIRNNSTMSDIQKTPIIHFAFIKANYNIINWLLCNEKTDLNTKLIHVKSSDDNIKMNEETIFIQAIKYGNLDILHLLLPNPSFDIHQQGLETQLTNLEISGKIVHIIETAIKEKKTEIIKFLFKYGDEHGLHCYVDQGFKELTDDDEIKRIIDDYIEKHSKKA</sequence>
<evidence type="ECO:0000256" key="1">
    <source>
        <dbReference type="ARBA" id="ARBA00022737"/>
    </source>
</evidence>
<dbReference type="Gene3D" id="1.25.40.20">
    <property type="entry name" value="Ankyrin repeat-containing domain"/>
    <property type="match status" value="4"/>
</dbReference>